<gene>
    <name evidence="12" type="primary">cobA</name>
    <name evidence="12" type="ORF">CGK74_08710</name>
</gene>
<evidence type="ECO:0000256" key="1">
    <source>
        <dbReference type="ARBA" id="ARBA00005879"/>
    </source>
</evidence>
<accession>A0A235EYY9</accession>
<evidence type="ECO:0000256" key="5">
    <source>
        <dbReference type="ARBA" id="ARBA00022679"/>
    </source>
</evidence>
<keyword evidence="4 10" id="KW-0489">Methyltransferase</keyword>
<evidence type="ECO:0000256" key="9">
    <source>
        <dbReference type="ARBA" id="ARBA00060548"/>
    </source>
</evidence>
<keyword evidence="6" id="KW-0949">S-adenosyl-L-methionine</keyword>
<evidence type="ECO:0000313" key="13">
    <source>
        <dbReference type="Proteomes" id="UP000215181"/>
    </source>
</evidence>
<evidence type="ECO:0000256" key="8">
    <source>
        <dbReference type="ARBA" id="ARBA00025705"/>
    </source>
</evidence>
<dbReference type="InterPro" id="IPR006366">
    <property type="entry name" value="CobA/CysG_C"/>
</dbReference>
<comment type="pathway">
    <text evidence="9">Cofactor biosynthesis; adenosylcobalamin biosynthesis; precorrin-2 from uroporphyrinogen III: step 1/1.</text>
</comment>
<dbReference type="Pfam" id="PF00590">
    <property type="entry name" value="TP_methylase"/>
    <property type="match status" value="1"/>
</dbReference>
<dbReference type="RefSeq" id="WP_094268102.1">
    <property type="nucleotide sequence ID" value="NZ_NOIH01000008.1"/>
</dbReference>
<dbReference type="PROSITE" id="PS00839">
    <property type="entry name" value="SUMT_1"/>
    <property type="match status" value="1"/>
</dbReference>
<dbReference type="OrthoDB" id="9815856at2"/>
<dbReference type="Proteomes" id="UP000215181">
    <property type="component" value="Unassembled WGS sequence"/>
</dbReference>
<dbReference type="InterPro" id="IPR003043">
    <property type="entry name" value="Uropor_MeTrfase_CS"/>
</dbReference>
<dbReference type="UniPathway" id="UPA00262">
    <property type="reaction ID" value="UER00211"/>
</dbReference>
<dbReference type="GO" id="GO:0004851">
    <property type="term" value="F:uroporphyrin-III C-methyltransferase activity"/>
    <property type="evidence" value="ECO:0007669"/>
    <property type="project" value="UniProtKB-EC"/>
</dbReference>
<keyword evidence="7" id="KW-0627">Porphyrin biosynthesis</keyword>
<comment type="similarity">
    <text evidence="1 10">Belongs to the precorrin methyltransferase family.</text>
</comment>
<dbReference type="InterPro" id="IPR000878">
    <property type="entry name" value="4pyrrol_Mease"/>
</dbReference>
<dbReference type="AlphaFoldDB" id="A0A235EYY9"/>
<comment type="pathway">
    <text evidence="8">Porphyrin-containing compound metabolism; siroheme biosynthesis; precorrin-2 from uroporphyrinogen III: step 1/1.</text>
</comment>
<dbReference type="EMBL" id="NOIH01000008">
    <property type="protein sequence ID" value="OYD54262.1"/>
    <property type="molecule type" value="Genomic_DNA"/>
</dbReference>
<dbReference type="NCBIfam" id="NF004790">
    <property type="entry name" value="PRK06136.1"/>
    <property type="match status" value="1"/>
</dbReference>
<feature type="domain" description="Tetrapyrrole methylase" evidence="11">
    <location>
        <begin position="51"/>
        <end position="260"/>
    </location>
</feature>
<evidence type="ECO:0000256" key="4">
    <source>
        <dbReference type="ARBA" id="ARBA00022603"/>
    </source>
</evidence>
<keyword evidence="13" id="KW-1185">Reference proteome</keyword>
<comment type="caution">
    <text evidence="12">The sequence shown here is derived from an EMBL/GenBank/DDBJ whole genome shotgun (WGS) entry which is preliminary data.</text>
</comment>
<dbReference type="GO" id="GO:0032259">
    <property type="term" value="P:methylation"/>
    <property type="evidence" value="ECO:0007669"/>
    <property type="project" value="UniProtKB-KW"/>
</dbReference>
<dbReference type="InterPro" id="IPR050161">
    <property type="entry name" value="Siro_Cobalamin_biosynth"/>
</dbReference>
<keyword evidence="3" id="KW-0169">Cobalamin biosynthesis</keyword>
<sequence length="304" mass="31446">MYAATLDQTAALKSVQAGTARQARSATVSQRENTSAPKGRTIAEDRKEGCVFLVGAGPGDPDLLTLKAARLIASAEVVVYDHLVGKAVLELIPASARRVYAGKEAGNHALPQHEINQLLVDLASEGLRVVRLKGGDPFIFGRGGEEMQALQAVGLRCEIVPGITAAAGAGATTGIPLTHREHAQTLVFATGHLKDDTVDLDWDALARPNQTVVIYMGLGALDIICRELVAHGLPADTPAAVIHGATTPDQRGIASTLADLPTAVREAGLRPPALIMIGNVVSVGDATVQTACAITSGANTPSQG</sequence>
<dbReference type="CDD" id="cd11642">
    <property type="entry name" value="SUMT"/>
    <property type="match status" value="1"/>
</dbReference>
<dbReference type="Gene3D" id="3.40.1010.10">
    <property type="entry name" value="Cobalt-precorrin-4 Transmethylase, Domain 1"/>
    <property type="match status" value="1"/>
</dbReference>
<evidence type="ECO:0000256" key="7">
    <source>
        <dbReference type="ARBA" id="ARBA00023244"/>
    </source>
</evidence>
<reference evidence="12 13" key="1">
    <citation type="submission" date="2017-07" db="EMBL/GenBank/DDBJ databases">
        <title>Thauera sp. KNDSS-Mac4 genome sequence and assembly.</title>
        <authorList>
            <person name="Mayilraj S."/>
        </authorList>
    </citation>
    <scope>NUCLEOTIDE SEQUENCE [LARGE SCALE GENOMIC DNA]</scope>
    <source>
        <strain evidence="12 13">KNDSS-Mac4</strain>
    </source>
</reference>
<organism evidence="12 13">
    <name type="scientific">Thauera propionica</name>
    <dbReference type="NCBI Taxonomy" id="2019431"/>
    <lineage>
        <taxon>Bacteria</taxon>
        <taxon>Pseudomonadati</taxon>
        <taxon>Pseudomonadota</taxon>
        <taxon>Betaproteobacteria</taxon>
        <taxon>Rhodocyclales</taxon>
        <taxon>Zoogloeaceae</taxon>
        <taxon>Thauera</taxon>
    </lineage>
</organism>
<dbReference type="SUPFAM" id="SSF53790">
    <property type="entry name" value="Tetrapyrrole methylase"/>
    <property type="match status" value="1"/>
</dbReference>
<dbReference type="InterPro" id="IPR035996">
    <property type="entry name" value="4pyrrol_Methylase_sf"/>
</dbReference>
<proteinExistence type="inferred from homology"/>
<dbReference type="InterPro" id="IPR014776">
    <property type="entry name" value="4pyrrole_Mease_sub2"/>
</dbReference>
<name>A0A235EYY9_9RHOO</name>
<dbReference type="NCBIfam" id="TIGR01469">
    <property type="entry name" value="cobA_cysG_Cterm"/>
    <property type="match status" value="1"/>
</dbReference>
<evidence type="ECO:0000256" key="10">
    <source>
        <dbReference type="RuleBase" id="RU003960"/>
    </source>
</evidence>
<dbReference type="EC" id="2.1.1.107" evidence="2"/>
<dbReference type="PANTHER" id="PTHR45790:SF3">
    <property type="entry name" value="S-ADENOSYL-L-METHIONINE-DEPENDENT UROPORPHYRINOGEN III METHYLTRANSFERASE, CHLOROPLASTIC"/>
    <property type="match status" value="1"/>
</dbReference>
<dbReference type="Gene3D" id="3.30.950.10">
    <property type="entry name" value="Methyltransferase, Cobalt-precorrin-4 Transmethylase, Domain 2"/>
    <property type="match status" value="1"/>
</dbReference>
<dbReference type="GO" id="GO:0019354">
    <property type="term" value="P:siroheme biosynthetic process"/>
    <property type="evidence" value="ECO:0007669"/>
    <property type="project" value="UniProtKB-UniPathway"/>
</dbReference>
<dbReference type="PROSITE" id="PS00840">
    <property type="entry name" value="SUMT_2"/>
    <property type="match status" value="1"/>
</dbReference>
<dbReference type="FunFam" id="3.40.1010.10:FF:000001">
    <property type="entry name" value="Siroheme synthase"/>
    <property type="match status" value="1"/>
</dbReference>
<keyword evidence="5 10" id="KW-0808">Transferase</keyword>
<dbReference type="GO" id="GO:0009236">
    <property type="term" value="P:cobalamin biosynthetic process"/>
    <property type="evidence" value="ECO:0007669"/>
    <property type="project" value="UniProtKB-KW"/>
</dbReference>
<dbReference type="PANTHER" id="PTHR45790">
    <property type="entry name" value="SIROHEME SYNTHASE-RELATED"/>
    <property type="match status" value="1"/>
</dbReference>
<evidence type="ECO:0000256" key="2">
    <source>
        <dbReference type="ARBA" id="ARBA00012162"/>
    </source>
</evidence>
<dbReference type="InterPro" id="IPR014777">
    <property type="entry name" value="4pyrrole_Mease_sub1"/>
</dbReference>
<evidence type="ECO:0000259" key="11">
    <source>
        <dbReference type="Pfam" id="PF00590"/>
    </source>
</evidence>
<protein>
    <recommendedName>
        <fullName evidence="2">uroporphyrinogen-III C-methyltransferase</fullName>
        <ecNumber evidence="2">2.1.1.107</ecNumber>
    </recommendedName>
</protein>
<evidence type="ECO:0000256" key="3">
    <source>
        <dbReference type="ARBA" id="ARBA00022573"/>
    </source>
</evidence>
<evidence type="ECO:0000313" key="12">
    <source>
        <dbReference type="EMBL" id="OYD54262.1"/>
    </source>
</evidence>
<evidence type="ECO:0000256" key="6">
    <source>
        <dbReference type="ARBA" id="ARBA00022691"/>
    </source>
</evidence>
<dbReference type="FunFam" id="3.30.950.10:FF:000001">
    <property type="entry name" value="Siroheme synthase"/>
    <property type="match status" value="1"/>
</dbReference>